<dbReference type="InterPro" id="IPR045718">
    <property type="entry name" value="DUF6072"/>
</dbReference>
<dbReference type="Pfam" id="PF19549">
    <property type="entry name" value="DUF6072"/>
    <property type="match status" value="1"/>
</dbReference>
<organism evidence="1 2">
    <name type="scientific">Candidatus Methylobacter oryzae</name>
    <dbReference type="NCBI Taxonomy" id="2497749"/>
    <lineage>
        <taxon>Bacteria</taxon>
        <taxon>Pseudomonadati</taxon>
        <taxon>Pseudomonadota</taxon>
        <taxon>Gammaproteobacteria</taxon>
        <taxon>Methylococcales</taxon>
        <taxon>Methylococcaceae</taxon>
        <taxon>Methylobacter</taxon>
    </lineage>
</organism>
<dbReference type="Proteomes" id="UP000733744">
    <property type="component" value="Unassembled WGS sequence"/>
</dbReference>
<evidence type="ECO:0000313" key="2">
    <source>
        <dbReference type="Proteomes" id="UP000733744"/>
    </source>
</evidence>
<keyword evidence="2" id="KW-1185">Reference proteome</keyword>
<dbReference type="EMBL" id="RYFG02000116">
    <property type="protein sequence ID" value="TRW90761.1"/>
    <property type="molecule type" value="Genomic_DNA"/>
</dbReference>
<gene>
    <name evidence="1" type="ORF">EKO24_018360</name>
</gene>
<sequence>MNEYIKNTLKNEYVKNTLKVAGEVLITPGISLLGEGKTQDGVIHAGVGLLGKTLLGVPGLLLVGASSFYRSLKADEKPIEVDGSDRIKDLSEKVRTEMVAGMTLEEIKAGIQEDIEDAYFEIQQSNKPE</sequence>
<accession>A0ABY3C677</accession>
<proteinExistence type="predicted"/>
<protein>
    <submittedName>
        <fullName evidence="1">Uncharacterized protein</fullName>
    </submittedName>
</protein>
<evidence type="ECO:0000313" key="1">
    <source>
        <dbReference type="EMBL" id="TRW90761.1"/>
    </source>
</evidence>
<reference evidence="1 2" key="1">
    <citation type="journal article" date="2019" name="Antonie Van Leeuwenhoek">
        <title>Description of 'Ca. Methylobacter oryzae' KRF1, a novel species from the environmentally important Methylobacter clade 2.</title>
        <authorList>
            <person name="Khatri K."/>
            <person name="Mohite J.A."/>
            <person name="Pandit P.S."/>
            <person name="Bahulikar R."/>
            <person name="Rahalkar M.C."/>
        </authorList>
    </citation>
    <scope>NUCLEOTIDE SEQUENCE [LARGE SCALE GENOMIC DNA]</scope>
    <source>
        <strain evidence="1 2">KRF1</strain>
    </source>
</reference>
<comment type="caution">
    <text evidence="1">The sequence shown here is derived from an EMBL/GenBank/DDBJ whole genome shotgun (WGS) entry which is preliminary data.</text>
</comment>
<name>A0ABY3C677_9GAMM</name>
<dbReference type="RefSeq" id="WP_127027449.1">
    <property type="nucleotide sequence ID" value="NZ_RYFG02000116.1"/>
</dbReference>